<dbReference type="PANTHER" id="PTHR34297">
    <property type="entry name" value="HYPOTHETICAL CYTOSOLIC PROTEIN-RELATED"/>
    <property type="match status" value="1"/>
</dbReference>
<gene>
    <name evidence="2" type="ORF">DMP07_05090</name>
</gene>
<dbReference type="InterPro" id="IPR005531">
    <property type="entry name" value="Asp23"/>
</dbReference>
<dbReference type="EMBL" id="QICB01000003">
    <property type="protein sequence ID" value="RNL19759.1"/>
    <property type="molecule type" value="Genomic_DNA"/>
</dbReference>
<organism evidence="2 3">
    <name type="scientific">Slackia faecicanis</name>
    <dbReference type="NCBI Taxonomy" id="255723"/>
    <lineage>
        <taxon>Bacteria</taxon>
        <taxon>Bacillati</taxon>
        <taxon>Actinomycetota</taxon>
        <taxon>Coriobacteriia</taxon>
        <taxon>Eggerthellales</taxon>
        <taxon>Eggerthellaceae</taxon>
        <taxon>Slackia</taxon>
    </lineage>
</organism>
<sequence length="116" mass="12052">MSEELYVDGLGLAPGVMETIVAIAAKEVEGVASVGSSTFSGIRSRFVSNAAAQGIEVSMNETEGVDIAVHVDVYFGRPIPSVAAEVRQAVADAVITQVGFKVSSIDVYVDGIRFSA</sequence>
<name>A0A3N0AF09_9ACTN</name>
<accession>A0A3N0AF09</accession>
<proteinExistence type="inferred from homology"/>
<dbReference type="OrthoDB" id="3177640at2"/>
<dbReference type="AlphaFoldDB" id="A0A3N0AF09"/>
<keyword evidence="3" id="KW-1185">Reference proteome</keyword>
<evidence type="ECO:0000313" key="3">
    <source>
        <dbReference type="Proteomes" id="UP000267368"/>
    </source>
</evidence>
<reference evidence="3" key="1">
    <citation type="submission" date="2018-05" db="EMBL/GenBank/DDBJ databases">
        <title>Genome Sequencing of selected type strains of the family Eggerthellaceae.</title>
        <authorList>
            <person name="Danylec N."/>
            <person name="Stoll D.A."/>
            <person name="Doetsch A."/>
            <person name="Huch M."/>
        </authorList>
    </citation>
    <scope>NUCLEOTIDE SEQUENCE [LARGE SCALE GENOMIC DNA]</scope>
    <source>
        <strain evidence="3">DSM 17537</strain>
    </source>
</reference>
<dbReference type="PANTHER" id="PTHR34297:SF1">
    <property type="entry name" value="ASP23_GLS24 FAMILY ENVELOPE STRESS RESPONSE PROTEIN"/>
    <property type="match status" value="1"/>
</dbReference>
<dbReference type="Proteomes" id="UP000267368">
    <property type="component" value="Unassembled WGS sequence"/>
</dbReference>
<comment type="similarity">
    <text evidence="1">Belongs to the asp23 family.</text>
</comment>
<evidence type="ECO:0000313" key="2">
    <source>
        <dbReference type="EMBL" id="RNL19759.1"/>
    </source>
</evidence>
<dbReference type="RefSeq" id="WP_123198083.1">
    <property type="nucleotide sequence ID" value="NZ_QICB01000003.1"/>
</dbReference>
<protein>
    <submittedName>
        <fullName evidence="2">Asp23/Gls24 family envelope stress response protein</fullName>
    </submittedName>
</protein>
<comment type="caution">
    <text evidence="2">The sequence shown here is derived from an EMBL/GenBank/DDBJ whole genome shotgun (WGS) entry which is preliminary data.</text>
</comment>
<evidence type="ECO:0000256" key="1">
    <source>
        <dbReference type="ARBA" id="ARBA00005721"/>
    </source>
</evidence>
<dbReference type="Pfam" id="PF03780">
    <property type="entry name" value="Asp23"/>
    <property type="match status" value="1"/>
</dbReference>